<evidence type="ECO:0000259" key="16">
    <source>
        <dbReference type="PROSITE" id="PS51217"/>
    </source>
</evidence>
<feature type="binding site" evidence="14">
    <location>
        <begin position="28"/>
        <end position="35"/>
    </location>
    <ligand>
        <name>ATP</name>
        <dbReference type="ChEBI" id="CHEBI:30616"/>
    </ligand>
</feature>
<evidence type="ECO:0000256" key="6">
    <source>
        <dbReference type="ARBA" id="ARBA00022839"/>
    </source>
</evidence>
<gene>
    <name evidence="17" type="ORF">H9724_02175</name>
</gene>
<dbReference type="PROSITE" id="PS51198">
    <property type="entry name" value="UVRD_HELICASE_ATP_BIND"/>
    <property type="match status" value="1"/>
</dbReference>
<evidence type="ECO:0000256" key="10">
    <source>
        <dbReference type="ARBA" id="ARBA00023235"/>
    </source>
</evidence>
<dbReference type="SUPFAM" id="SSF52980">
    <property type="entry name" value="Restriction endonuclease-like"/>
    <property type="match status" value="1"/>
</dbReference>
<dbReference type="InterPro" id="IPR000212">
    <property type="entry name" value="DNA_helicase_UvrD/REP"/>
</dbReference>
<dbReference type="InterPro" id="IPR038726">
    <property type="entry name" value="PDDEXK_AddAB-type"/>
</dbReference>
<dbReference type="AlphaFoldDB" id="A0A9D2FJ96"/>
<dbReference type="PANTHER" id="PTHR11070">
    <property type="entry name" value="UVRD / RECB / PCRA DNA HELICASE FAMILY MEMBER"/>
    <property type="match status" value="1"/>
</dbReference>
<keyword evidence="9" id="KW-0234">DNA repair</keyword>
<dbReference type="GO" id="GO:0033202">
    <property type="term" value="C:DNA helicase complex"/>
    <property type="evidence" value="ECO:0007669"/>
    <property type="project" value="TreeGrafter"/>
</dbReference>
<dbReference type="Pfam" id="PF12705">
    <property type="entry name" value="PDDEXK_1"/>
    <property type="match status" value="1"/>
</dbReference>
<dbReference type="Pfam" id="PF00580">
    <property type="entry name" value="UvrD-helicase"/>
    <property type="match status" value="1"/>
</dbReference>
<dbReference type="InterPro" id="IPR014017">
    <property type="entry name" value="DNA_helicase_UvrD-like_C"/>
</dbReference>
<evidence type="ECO:0000256" key="1">
    <source>
        <dbReference type="ARBA" id="ARBA00022722"/>
    </source>
</evidence>
<evidence type="ECO:0000313" key="17">
    <source>
        <dbReference type="EMBL" id="HIZ61561.1"/>
    </source>
</evidence>
<dbReference type="GO" id="GO:0005524">
    <property type="term" value="F:ATP binding"/>
    <property type="evidence" value="ECO:0007669"/>
    <property type="project" value="UniProtKB-UniRule"/>
</dbReference>
<sequence length="1162" mass="126378">MADTPEIRFTPAQAAAIGARGGSLLVSAAAGSGKTRVLVERVVGLITDPEHPVEADSLLIMTFTNAAAAKLRADIATRLAAEVRAHPADGRLRRQQLLLQRASIGTVDAFCLHFVQQHFAALDVPPDFETAEEADLARIEQETLAEVLETAYDDPDFRAFADLYDRGRTDQTAGRAILELYHFSRSLPHPDRALEEFAAMWQNGAPPQETPWGRELLHAALARARGAQSLLEAGARMAARDEAADAAYTVVLQEDADRAAWLCKKLEAGDWDAAVTALDEAAGAWRRAGRVKGGKDSNPSALAASELRARAKKQLESLRADLLLCTAQEYEEDRRRAAPLVAALVRAARRFADACFAAKREEKLLDYADFEHLTLGLLIAPDGSRTPLCRTVSARYAAVLVDEYQDTNALQDAIYFALASPEADNLFFVGDIKQSIYRFRQADPAVFLEKQQRWQPYPQPAPRPAALALDANFRSAPGVIAGINELFSVFFSRELGGVEYGEGQRLVVGKPDPSYPGLCEVDVIDGADAAGDAAAIAGRIASLVAEGYPVRGREGVRPCAYGDFCILLRGRVNFPVYEEALRARDIPVFADTAADLLDAPHIRPFAALLRVLDNPAQDVPLAAVLLSPLFACRPDDLVALRNACPRGSLYGAVLYGGQPRFAPFTEALAEYRRLARTLPVDRLLEELLARTGYLAAVGALPDGMRCREDLLTFVNWASNAGRGGLSALVRAMDSAAANGGLAQSGGGQTRPGCVSIMTVHRSKGLEFPIVFVADTAHQFNQSDAIRPVLTHSGLGVGVMLRAGQSARRYKTLPYAALAQAIRAETLSEEMRVLYVALTRAQDALFITIPLKKTAQALKTPALCAQAEATGPATLQGMNSWAGWLLTAVLLHPDSDELWARAALLPHHRPTRTPLAVRVLQTPEAAPPAGGAADALPDPELYRALQASFAWRDPRAALQKIPAKVSVSAVAHASRPVSLERPAFLQKGGLTGAERGTAIHAFLQSVPFGEDAPDLDAEVRRQKERKLLDPDLADKLDMERIRPFFTSPVWRRIRAAKRILREESFITALPARQVAPEAGDREEEVLVQGIADLVLVFDGHAEICDYKTDASKDPDYYVREYGAQLRLYRHAFALRLDVPVTKLTIYSFAIQQEIDIPLQGPVR</sequence>
<evidence type="ECO:0000256" key="5">
    <source>
        <dbReference type="ARBA" id="ARBA00022806"/>
    </source>
</evidence>
<dbReference type="Gene3D" id="3.40.50.300">
    <property type="entry name" value="P-loop containing nucleotide triphosphate hydrolases"/>
    <property type="match status" value="4"/>
</dbReference>
<evidence type="ECO:0000256" key="2">
    <source>
        <dbReference type="ARBA" id="ARBA00022741"/>
    </source>
</evidence>
<evidence type="ECO:0000256" key="9">
    <source>
        <dbReference type="ARBA" id="ARBA00023204"/>
    </source>
</evidence>
<evidence type="ECO:0000256" key="12">
    <source>
        <dbReference type="ARBA" id="ARBA00034808"/>
    </source>
</evidence>
<protein>
    <recommendedName>
        <fullName evidence="12">DNA 3'-5' helicase</fullName>
        <ecNumber evidence="12">5.6.2.4</ecNumber>
    </recommendedName>
</protein>
<keyword evidence="4 14" id="KW-0378">Hydrolase</keyword>
<dbReference type="Proteomes" id="UP000824105">
    <property type="component" value="Unassembled WGS sequence"/>
</dbReference>
<dbReference type="PANTHER" id="PTHR11070:SF48">
    <property type="entry name" value="ATP-DEPENDENT HELICASE_NUCLEASE SUBUNIT A"/>
    <property type="match status" value="1"/>
</dbReference>
<organism evidence="17 18">
    <name type="scientific">Candidatus Gemmiger avistercoris</name>
    <dbReference type="NCBI Taxonomy" id="2838606"/>
    <lineage>
        <taxon>Bacteria</taxon>
        <taxon>Bacillati</taxon>
        <taxon>Bacillota</taxon>
        <taxon>Clostridia</taxon>
        <taxon>Eubacteriales</taxon>
        <taxon>Gemmiger</taxon>
    </lineage>
</organism>
<dbReference type="InterPro" id="IPR027417">
    <property type="entry name" value="P-loop_NTPase"/>
</dbReference>
<dbReference type="Pfam" id="PF13361">
    <property type="entry name" value="UvrD_C"/>
    <property type="match status" value="1"/>
</dbReference>
<keyword evidence="7 14" id="KW-0067">ATP-binding</keyword>
<accession>A0A9D2FJ96</accession>
<dbReference type="InterPro" id="IPR011335">
    <property type="entry name" value="Restrct_endonuc-II-like"/>
</dbReference>
<keyword evidence="6" id="KW-0269">Exonuclease</keyword>
<comment type="catalytic activity">
    <reaction evidence="11">
        <text>Couples ATP hydrolysis with the unwinding of duplex DNA by translocating in the 3'-5' direction.</text>
        <dbReference type="EC" id="5.6.2.4"/>
    </reaction>
</comment>
<reference evidence="17" key="2">
    <citation type="submission" date="2021-04" db="EMBL/GenBank/DDBJ databases">
        <authorList>
            <person name="Gilroy R."/>
        </authorList>
    </citation>
    <scope>NUCLEOTIDE SEQUENCE</scope>
    <source>
        <strain evidence="17">CHK188-11489</strain>
    </source>
</reference>
<reference evidence="17" key="1">
    <citation type="journal article" date="2021" name="PeerJ">
        <title>Extensive microbial diversity within the chicken gut microbiome revealed by metagenomics and culture.</title>
        <authorList>
            <person name="Gilroy R."/>
            <person name="Ravi A."/>
            <person name="Getino M."/>
            <person name="Pursley I."/>
            <person name="Horton D.L."/>
            <person name="Alikhan N.F."/>
            <person name="Baker D."/>
            <person name="Gharbi K."/>
            <person name="Hall N."/>
            <person name="Watson M."/>
            <person name="Adriaenssens E.M."/>
            <person name="Foster-Nyarko E."/>
            <person name="Jarju S."/>
            <person name="Secka A."/>
            <person name="Antonio M."/>
            <person name="Oren A."/>
            <person name="Chaudhuri R.R."/>
            <person name="La Ragione R."/>
            <person name="Hildebrand F."/>
            <person name="Pallen M.J."/>
        </authorList>
    </citation>
    <scope>NUCLEOTIDE SEQUENCE</scope>
    <source>
        <strain evidence="17">CHK188-11489</strain>
    </source>
</reference>
<evidence type="ECO:0000256" key="3">
    <source>
        <dbReference type="ARBA" id="ARBA00022763"/>
    </source>
</evidence>
<keyword evidence="2 14" id="KW-0547">Nucleotide-binding</keyword>
<dbReference type="InterPro" id="IPR011604">
    <property type="entry name" value="PDDEXK-like_dom_sf"/>
</dbReference>
<keyword evidence="3" id="KW-0227">DNA damage</keyword>
<evidence type="ECO:0000259" key="15">
    <source>
        <dbReference type="PROSITE" id="PS51198"/>
    </source>
</evidence>
<proteinExistence type="predicted"/>
<dbReference type="Gene3D" id="1.10.486.10">
    <property type="entry name" value="PCRA, domain 4"/>
    <property type="match status" value="1"/>
</dbReference>
<dbReference type="GO" id="GO:0004527">
    <property type="term" value="F:exonuclease activity"/>
    <property type="evidence" value="ECO:0007669"/>
    <property type="project" value="UniProtKB-KW"/>
</dbReference>
<dbReference type="EMBL" id="DXBF01000016">
    <property type="protein sequence ID" value="HIZ61561.1"/>
    <property type="molecule type" value="Genomic_DNA"/>
</dbReference>
<evidence type="ECO:0000256" key="8">
    <source>
        <dbReference type="ARBA" id="ARBA00023125"/>
    </source>
</evidence>
<keyword evidence="1" id="KW-0540">Nuclease</keyword>
<dbReference type="EC" id="5.6.2.4" evidence="12"/>
<dbReference type="GO" id="GO:0043138">
    <property type="term" value="F:3'-5' DNA helicase activity"/>
    <property type="evidence" value="ECO:0007669"/>
    <property type="project" value="UniProtKB-EC"/>
</dbReference>
<evidence type="ECO:0000256" key="11">
    <source>
        <dbReference type="ARBA" id="ARBA00034617"/>
    </source>
</evidence>
<dbReference type="PROSITE" id="PS51217">
    <property type="entry name" value="UVRD_HELICASE_CTER"/>
    <property type="match status" value="1"/>
</dbReference>
<evidence type="ECO:0000256" key="4">
    <source>
        <dbReference type="ARBA" id="ARBA00022801"/>
    </source>
</evidence>
<feature type="domain" description="UvrD-like helicase ATP-binding" evidence="15">
    <location>
        <begin position="7"/>
        <end position="476"/>
    </location>
</feature>
<feature type="domain" description="UvrD-like helicase C-terminal" evidence="16">
    <location>
        <begin position="470"/>
        <end position="764"/>
    </location>
</feature>
<keyword evidence="10" id="KW-0413">Isomerase</keyword>
<evidence type="ECO:0000313" key="18">
    <source>
        <dbReference type="Proteomes" id="UP000824105"/>
    </source>
</evidence>
<dbReference type="InterPro" id="IPR014016">
    <property type="entry name" value="UvrD-like_ATP-bd"/>
</dbReference>
<name>A0A9D2FJ96_9FIRM</name>
<dbReference type="GO" id="GO:0000725">
    <property type="term" value="P:recombinational repair"/>
    <property type="evidence" value="ECO:0007669"/>
    <property type="project" value="TreeGrafter"/>
</dbReference>
<keyword evidence="8" id="KW-0238">DNA-binding</keyword>
<evidence type="ECO:0000256" key="7">
    <source>
        <dbReference type="ARBA" id="ARBA00022840"/>
    </source>
</evidence>
<keyword evidence="5 14" id="KW-0347">Helicase</keyword>
<dbReference type="Gene3D" id="3.90.320.10">
    <property type="match status" value="1"/>
</dbReference>
<evidence type="ECO:0000256" key="14">
    <source>
        <dbReference type="PROSITE-ProRule" id="PRU00560"/>
    </source>
</evidence>
<evidence type="ECO:0000256" key="13">
    <source>
        <dbReference type="ARBA" id="ARBA00048988"/>
    </source>
</evidence>
<dbReference type="GO" id="GO:0005829">
    <property type="term" value="C:cytosol"/>
    <property type="evidence" value="ECO:0007669"/>
    <property type="project" value="TreeGrafter"/>
</dbReference>
<dbReference type="GO" id="GO:0003677">
    <property type="term" value="F:DNA binding"/>
    <property type="evidence" value="ECO:0007669"/>
    <property type="project" value="UniProtKB-KW"/>
</dbReference>
<comment type="catalytic activity">
    <reaction evidence="13">
        <text>ATP + H2O = ADP + phosphate + H(+)</text>
        <dbReference type="Rhea" id="RHEA:13065"/>
        <dbReference type="ChEBI" id="CHEBI:15377"/>
        <dbReference type="ChEBI" id="CHEBI:15378"/>
        <dbReference type="ChEBI" id="CHEBI:30616"/>
        <dbReference type="ChEBI" id="CHEBI:43474"/>
        <dbReference type="ChEBI" id="CHEBI:456216"/>
        <dbReference type="EC" id="5.6.2.4"/>
    </reaction>
</comment>
<dbReference type="SUPFAM" id="SSF52540">
    <property type="entry name" value="P-loop containing nucleoside triphosphate hydrolases"/>
    <property type="match status" value="1"/>
</dbReference>
<comment type="caution">
    <text evidence="17">The sequence shown here is derived from an EMBL/GenBank/DDBJ whole genome shotgun (WGS) entry which is preliminary data.</text>
</comment>